<feature type="region of interest" description="Disordered" evidence="5">
    <location>
        <begin position="97"/>
        <end position="117"/>
    </location>
</feature>
<keyword evidence="8" id="KW-1185">Reference proteome</keyword>
<dbReference type="RefSeq" id="XP_043166793.1">
    <property type="nucleotide sequence ID" value="XM_043310858.1"/>
</dbReference>
<evidence type="ECO:0000256" key="5">
    <source>
        <dbReference type="SAM" id="MobiDB-lite"/>
    </source>
</evidence>
<dbReference type="Proteomes" id="UP000676310">
    <property type="component" value="Unassembled WGS sequence"/>
</dbReference>
<dbReference type="SMART" id="SM00248">
    <property type="entry name" value="ANK"/>
    <property type="match status" value="9"/>
</dbReference>
<dbReference type="GeneID" id="67014788"/>
<evidence type="ECO:0000256" key="2">
    <source>
        <dbReference type="ARBA" id="ARBA00023043"/>
    </source>
</evidence>
<organism evidence="7 8">
    <name type="scientific">Alternaria atra</name>
    <dbReference type="NCBI Taxonomy" id="119953"/>
    <lineage>
        <taxon>Eukaryota</taxon>
        <taxon>Fungi</taxon>
        <taxon>Dikarya</taxon>
        <taxon>Ascomycota</taxon>
        <taxon>Pezizomycotina</taxon>
        <taxon>Dothideomycetes</taxon>
        <taxon>Pleosporomycetidae</taxon>
        <taxon>Pleosporales</taxon>
        <taxon>Pleosporineae</taxon>
        <taxon>Pleosporaceae</taxon>
        <taxon>Alternaria</taxon>
        <taxon>Alternaria sect. Ulocladioides</taxon>
    </lineage>
</organism>
<dbReference type="PROSITE" id="PS00028">
    <property type="entry name" value="ZINC_FINGER_C2H2_1"/>
    <property type="match status" value="1"/>
</dbReference>
<proteinExistence type="predicted"/>
<keyword evidence="1" id="KW-0677">Repeat</keyword>
<comment type="caution">
    <text evidence="7">The sequence shown here is derived from an EMBL/GenBank/DDBJ whole genome shotgun (WGS) entry which is preliminary data.</text>
</comment>
<evidence type="ECO:0000256" key="3">
    <source>
        <dbReference type="PROSITE-ProRule" id="PRU00023"/>
    </source>
</evidence>
<keyword evidence="4" id="KW-0479">Metal-binding</keyword>
<dbReference type="SUPFAM" id="SSF48403">
    <property type="entry name" value="Ankyrin repeat"/>
    <property type="match status" value="1"/>
</dbReference>
<dbReference type="EMBL" id="CAJRGZ010000016">
    <property type="protein sequence ID" value="CAG5153612.1"/>
    <property type="molecule type" value="Genomic_DNA"/>
</dbReference>
<feature type="domain" description="C2H2-type" evidence="6">
    <location>
        <begin position="6"/>
        <end position="29"/>
    </location>
</feature>
<name>A0A8J2I1E3_9PLEO</name>
<evidence type="ECO:0000256" key="4">
    <source>
        <dbReference type="PROSITE-ProRule" id="PRU00042"/>
    </source>
</evidence>
<dbReference type="PROSITE" id="PS50157">
    <property type="entry name" value="ZINC_FINGER_C2H2_2"/>
    <property type="match status" value="2"/>
</dbReference>
<feature type="domain" description="C2H2-type" evidence="6">
    <location>
        <begin position="32"/>
        <end position="60"/>
    </location>
</feature>
<dbReference type="PROSITE" id="PS50088">
    <property type="entry name" value="ANK_REPEAT"/>
    <property type="match status" value="1"/>
</dbReference>
<evidence type="ECO:0000313" key="7">
    <source>
        <dbReference type="EMBL" id="CAG5153612.1"/>
    </source>
</evidence>
<dbReference type="AlphaFoldDB" id="A0A8J2I1E3"/>
<protein>
    <recommendedName>
        <fullName evidence="6">C2H2-type domain-containing protein</fullName>
    </recommendedName>
</protein>
<keyword evidence="2 3" id="KW-0040">ANK repeat</keyword>
<dbReference type="Pfam" id="PF12796">
    <property type="entry name" value="Ank_2"/>
    <property type="match status" value="3"/>
</dbReference>
<dbReference type="InterPro" id="IPR013087">
    <property type="entry name" value="Znf_C2H2_type"/>
</dbReference>
<dbReference type="InterPro" id="IPR036236">
    <property type="entry name" value="Znf_C2H2_sf"/>
</dbReference>
<reference evidence="7" key="1">
    <citation type="submission" date="2021-05" db="EMBL/GenBank/DDBJ databases">
        <authorList>
            <person name="Stam R."/>
        </authorList>
    </citation>
    <scope>NUCLEOTIDE SEQUENCE</scope>
    <source>
        <strain evidence="7">CS162</strain>
    </source>
</reference>
<dbReference type="InterPro" id="IPR002110">
    <property type="entry name" value="Ankyrin_rpt"/>
</dbReference>
<dbReference type="OrthoDB" id="5596414at2759"/>
<dbReference type="PANTHER" id="PTHR24198">
    <property type="entry name" value="ANKYRIN REPEAT AND PROTEIN KINASE DOMAIN-CONTAINING PROTEIN"/>
    <property type="match status" value="1"/>
</dbReference>
<accession>A0A8J2I1E3</accession>
<dbReference type="SUPFAM" id="SSF57667">
    <property type="entry name" value="beta-beta-alpha zinc fingers"/>
    <property type="match status" value="1"/>
</dbReference>
<evidence type="ECO:0000256" key="1">
    <source>
        <dbReference type="ARBA" id="ARBA00022737"/>
    </source>
</evidence>
<feature type="repeat" description="ANK" evidence="3">
    <location>
        <begin position="155"/>
        <end position="187"/>
    </location>
</feature>
<dbReference type="SMART" id="SM00355">
    <property type="entry name" value="ZnF_C2H2"/>
    <property type="match status" value="3"/>
</dbReference>
<sequence length="579" mass="64128">MTFDKLLCHLCSKQADTQGKLNRHLKTHTKPFRCETCQKGFALRLDLGRHVKARHRAGNEQYRCHVEECIFTSNRKDNLRRHQAKFHGAALLGSAVKKSGKTTSSPQSSHLSSDKLGSSQLYSESNFMQVAASGNLTRLKTFLDAGLTVETRADDHSTALHCAARAGQAGAVECLLLRGANVNAKNDRGRLPIHEAILSNRPEAVEPFLERMAQEELPALAKEIERYLARSGNIQIVDAYIARLGNNFTERHASTKLKFAIRTGHALLVATLLDDPEVDGNLGGVYSAIHLAAAVGRTKVMEVLLGCHRIDKSLPNKWGEQAIHIAASKGRTAIVEQLIRYPSVDINSQDKGEATPLHYACFNGHWETASSLLEHWESTDADRSLSLDVPPMNAPITKETVLQRFFKHPGFKNPNSKGPYWPRRTLLHKAAEKGDCDMMRVLLGNKNIDVNSKDGFTRSPLMVAAENGQAEAVRLFLQHKDIAVNHRSTTCWSQYQTALGYAKSKKHDGIVDLLLSHGAIDYDANVSSTASTTAHIDNPQSTTLQAEHETQSGPFDNCMDDVPNEAWEEFLDMEDEMDT</sequence>
<dbReference type="Gene3D" id="3.30.160.60">
    <property type="entry name" value="Classic Zinc Finger"/>
    <property type="match status" value="1"/>
</dbReference>
<evidence type="ECO:0000259" key="6">
    <source>
        <dbReference type="PROSITE" id="PS50157"/>
    </source>
</evidence>
<keyword evidence="4" id="KW-0862">Zinc</keyword>
<dbReference type="PANTHER" id="PTHR24198:SF165">
    <property type="entry name" value="ANKYRIN REPEAT-CONTAINING PROTEIN-RELATED"/>
    <property type="match status" value="1"/>
</dbReference>
<gene>
    <name evidence="7" type="ORF">ALTATR162_LOCUS3252</name>
</gene>
<feature type="compositionally biased region" description="Low complexity" evidence="5">
    <location>
        <begin position="104"/>
        <end position="117"/>
    </location>
</feature>
<dbReference type="Gene3D" id="1.25.40.20">
    <property type="entry name" value="Ankyrin repeat-containing domain"/>
    <property type="match status" value="3"/>
</dbReference>
<dbReference type="GO" id="GO:0008270">
    <property type="term" value="F:zinc ion binding"/>
    <property type="evidence" value="ECO:0007669"/>
    <property type="project" value="UniProtKB-KW"/>
</dbReference>
<dbReference type="InterPro" id="IPR036770">
    <property type="entry name" value="Ankyrin_rpt-contain_sf"/>
</dbReference>
<dbReference type="PROSITE" id="PS50297">
    <property type="entry name" value="ANK_REP_REGION"/>
    <property type="match status" value="1"/>
</dbReference>
<evidence type="ECO:0000313" key="8">
    <source>
        <dbReference type="Proteomes" id="UP000676310"/>
    </source>
</evidence>
<keyword evidence="4" id="KW-0863">Zinc-finger</keyword>